<name>A0A6I6R025_BIFAD</name>
<dbReference type="AlphaFoldDB" id="A0A6I6R025"/>
<dbReference type="EMBL" id="CP047129">
    <property type="protein sequence ID" value="QHB62647.1"/>
    <property type="molecule type" value="Genomic_DNA"/>
</dbReference>
<proteinExistence type="predicted"/>
<dbReference type="RefSeq" id="WP_159140562.1">
    <property type="nucleotide sequence ID" value="NZ_CP047129.1"/>
</dbReference>
<organism evidence="1 2">
    <name type="scientific">Bifidobacterium adolescentis</name>
    <dbReference type="NCBI Taxonomy" id="1680"/>
    <lineage>
        <taxon>Bacteria</taxon>
        <taxon>Bacillati</taxon>
        <taxon>Actinomycetota</taxon>
        <taxon>Actinomycetes</taxon>
        <taxon>Bifidobacteriales</taxon>
        <taxon>Bifidobacteriaceae</taxon>
        <taxon>Bifidobacterium</taxon>
    </lineage>
</organism>
<reference evidence="1 2" key="1">
    <citation type="submission" date="2019-12" db="EMBL/GenBank/DDBJ databases">
        <title>Draft Genome Sequence of Bifidobacterium adolescentis ZJ2.</title>
        <authorList>
            <person name="Jin Z."/>
        </authorList>
    </citation>
    <scope>NUCLEOTIDE SEQUENCE [LARGE SCALE GENOMIC DNA]</scope>
    <source>
        <strain evidence="1 2">ZJ2</strain>
    </source>
</reference>
<protein>
    <submittedName>
        <fullName evidence="1">Uncharacterized protein</fullName>
    </submittedName>
</protein>
<accession>A0A6I6R025</accession>
<gene>
    <name evidence="1" type="ORF">F3K97_04785</name>
</gene>
<dbReference type="Proteomes" id="UP000464884">
    <property type="component" value="Chromosome"/>
</dbReference>
<sequence length="134" mass="13769">MAEEQHFWVGVNLSADGNRPEGVYTPAAFEVVDGSTVRTWGSPALDPVLREAIGRALGNLGADAPDDGQCAPGGYLTLEGADDRPWNAGDDMAAAVDMATGSVLVDPDVQDDPTLSTALGTACRILGDVIADLG</sequence>
<evidence type="ECO:0000313" key="1">
    <source>
        <dbReference type="EMBL" id="QHB62647.1"/>
    </source>
</evidence>
<evidence type="ECO:0000313" key="2">
    <source>
        <dbReference type="Proteomes" id="UP000464884"/>
    </source>
</evidence>